<comment type="caution">
    <text evidence="1">The sequence shown here is derived from an EMBL/GenBank/DDBJ whole genome shotgun (WGS) entry which is preliminary data.</text>
</comment>
<organism evidence="1 2">
    <name type="scientific">Lindgomyces ingoldianus</name>
    <dbReference type="NCBI Taxonomy" id="673940"/>
    <lineage>
        <taxon>Eukaryota</taxon>
        <taxon>Fungi</taxon>
        <taxon>Dikarya</taxon>
        <taxon>Ascomycota</taxon>
        <taxon>Pezizomycotina</taxon>
        <taxon>Dothideomycetes</taxon>
        <taxon>Pleosporomycetidae</taxon>
        <taxon>Pleosporales</taxon>
        <taxon>Lindgomycetaceae</taxon>
        <taxon>Lindgomyces</taxon>
    </lineage>
</organism>
<accession>A0ACB6QDL4</accession>
<reference evidence="1" key="1">
    <citation type="journal article" date="2020" name="Stud. Mycol.">
        <title>101 Dothideomycetes genomes: a test case for predicting lifestyles and emergence of pathogens.</title>
        <authorList>
            <person name="Haridas S."/>
            <person name="Albert R."/>
            <person name="Binder M."/>
            <person name="Bloem J."/>
            <person name="Labutti K."/>
            <person name="Salamov A."/>
            <person name="Andreopoulos B."/>
            <person name="Baker S."/>
            <person name="Barry K."/>
            <person name="Bills G."/>
            <person name="Bluhm B."/>
            <person name="Cannon C."/>
            <person name="Castanera R."/>
            <person name="Culley D."/>
            <person name="Daum C."/>
            <person name="Ezra D."/>
            <person name="Gonzalez J."/>
            <person name="Henrissat B."/>
            <person name="Kuo A."/>
            <person name="Liang C."/>
            <person name="Lipzen A."/>
            <person name="Lutzoni F."/>
            <person name="Magnuson J."/>
            <person name="Mondo S."/>
            <person name="Nolan M."/>
            <person name="Ohm R."/>
            <person name="Pangilinan J."/>
            <person name="Park H.-J."/>
            <person name="Ramirez L."/>
            <person name="Alfaro M."/>
            <person name="Sun H."/>
            <person name="Tritt A."/>
            <person name="Yoshinaga Y."/>
            <person name="Zwiers L.-H."/>
            <person name="Turgeon B."/>
            <person name="Goodwin S."/>
            <person name="Spatafora J."/>
            <person name="Crous P."/>
            <person name="Grigoriev I."/>
        </authorList>
    </citation>
    <scope>NUCLEOTIDE SEQUENCE</scope>
    <source>
        <strain evidence="1">ATCC 200398</strain>
    </source>
</reference>
<name>A0ACB6QDL4_9PLEO</name>
<dbReference type="Proteomes" id="UP000799755">
    <property type="component" value="Unassembled WGS sequence"/>
</dbReference>
<evidence type="ECO:0000313" key="2">
    <source>
        <dbReference type="Proteomes" id="UP000799755"/>
    </source>
</evidence>
<proteinExistence type="predicted"/>
<evidence type="ECO:0000313" key="1">
    <source>
        <dbReference type="EMBL" id="KAF2464457.1"/>
    </source>
</evidence>
<dbReference type="EMBL" id="MU003536">
    <property type="protein sequence ID" value="KAF2464457.1"/>
    <property type="molecule type" value="Genomic_DNA"/>
</dbReference>
<protein>
    <submittedName>
        <fullName evidence="1">Uncharacterized protein</fullName>
    </submittedName>
</protein>
<gene>
    <name evidence="1" type="ORF">BDR25DRAFT_361523</name>
</gene>
<keyword evidence="2" id="KW-1185">Reference proteome</keyword>
<sequence>MDAYVRRDTDSALGCLKLASAFQGAQSRREKKSSTVRKPAMKAALPLQGQGVTSPSKLTYDMANRSPVFQRNAGQNKARSSLVGNEGERKRSSRLLDDKWAPKVGEPNQNQMHSCSNNRLREASGDHKHEIYQVETVFRTNIKLHISEKESFAIELPFLTCRNYIELKCFELSNTSRRSVLNLDILRPKWLSKIRYPNEKSGRTPMTRTNPKNGRTRVPPSNRSWVKMLCGVGFGLGKRGLICNPYFRDFLIQTKRKATSRMHLFLDEAAFRPNRSAFYPPLNLDVEADLEPNSCKWLHSGLGVGESLVTNASTSVIHPFVSRIESSSIKRFH</sequence>